<dbReference type="InterPro" id="IPR050154">
    <property type="entry name" value="UbiB_kinase"/>
</dbReference>
<evidence type="ECO:0000313" key="3">
    <source>
        <dbReference type="EMBL" id="MFJ2289466.1"/>
    </source>
</evidence>
<evidence type="ECO:0000313" key="4">
    <source>
        <dbReference type="Proteomes" id="UP001617296"/>
    </source>
</evidence>
<dbReference type="Pfam" id="PF03109">
    <property type="entry name" value="ABC1"/>
    <property type="match status" value="1"/>
</dbReference>
<reference evidence="3 4" key="1">
    <citation type="submission" date="2024-10" db="EMBL/GenBank/DDBJ databases">
        <title>The Natural Products Discovery Center: Release of the First 8490 Sequenced Strains for Exploring Actinobacteria Biosynthetic Diversity.</title>
        <authorList>
            <person name="Kalkreuter E."/>
            <person name="Kautsar S.A."/>
            <person name="Yang D."/>
            <person name="Bader C.D."/>
            <person name="Teijaro C.N."/>
            <person name="Fluegel L."/>
            <person name="Davis C.M."/>
            <person name="Simpson J.R."/>
            <person name="Lauterbach L."/>
            <person name="Steele A.D."/>
            <person name="Gui C."/>
            <person name="Meng S."/>
            <person name="Li G."/>
            <person name="Viehrig K."/>
            <person name="Ye F."/>
            <person name="Su P."/>
            <person name="Kiefer A.F."/>
            <person name="Nichols A."/>
            <person name="Cepeda A.J."/>
            <person name="Yan W."/>
            <person name="Fan B."/>
            <person name="Jiang Y."/>
            <person name="Adhikari A."/>
            <person name="Zheng C.-J."/>
            <person name="Schuster L."/>
            <person name="Cowan T.M."/>
            <person name="Smanski M.J."/>
            <person name="Chevrette M.G."/>
            <person name="De Carvalho L.P.S."/>
            <person name="Shen B."/>
        </authorList>
    </citation>
    <scope>NUCLEOTIDE SEQUENCE [LARGE SCALE GENOMIC DNA]</scope>
    <source>
        <strain evidence="3 4">NPDC087689</strain>
    </source>
</reference>
<dbReference type="Proteomes" id="UP001617296">
    <property type="component" value="Unassembled WGS sequence"/>
</dbReference>
<sequence length="294" mass="33783">MKLLAVRRLLRIQSVVIRYRLDDLLFDLPLPWFLLALRYVLPWRWFPRKTLELSRGARLRLALQDLGPIFIKFGQILSTRRDLLPEDIADELMLLQDRVPPFDSQLSIKLIEEQLGKKISEVFSRFDVQPLASASVAQVHAAQLKTGEEVVVKVIRPGLKPIIAQDLAWLFILARAAEKLSADARLLHPVDVVQDYEKTIYDELDLLREAANASQLKRNFEGSPLLYVPQVYWDWCRPKVLVMERIYGIQVTDLATLADQRTDMKMLAERGGALVCTEVCRDRCFHADRHAGNS</sequence>
<gene>
    <name evidence="3" type="ORF">ACIOUF_24450</name>
</gene>
<proteinExistence type="inferred from homology"/>
<evidence type="ECO:0000256" key="1">
    <source>
        <dbReference type="ARBA" id="ARBA00009670"/>
    </source>
</evidence>
<dbReference type="EMBL" id="JBIUVY010000062">
    <property type="protein sequence ID" value="MFJ2289466.1"/>
    <property type="molecule type" value="Genomic_DNA"/>
</dbReference>
<protein>
    <submittedName>
        <fullName evidence="3">AarF/UbiB family protein</fullName>
    </submittedName>
</protein>
<dbReference type="PANTHER" id="PTHR10566">
    <property type="entry name" value="CHAPERONE-ACTIVITY OF BC1 COMPLEX CABC1 -RELATED"/>
    <property type="match status" value="1"/>
</dbReference>
<dbReference type="RefSeq" id="WP_401285099.1">
    <property type="nucleotide sequence ID" value="NZ_JBIUVY010000062.1"/>
</dbReference>
<dbReference type="PANTHER" id="PTHR10566:SF113">
    <property type="entry name" value="PROTEIN ACTIVITY OF BC1 COMPLEX KINASE 7, CHLOROPLASTIC"/>
    <property type="match status" value="1"/>
</dbReference>
<comment type="caution">
    <text evidence="3">The sequence shown here is derived from an EMBL/GenBank/DDBJ whole genome shotgun (WGS) entry which is preliminary data.</text>
</comment>
<name>A0ABW8DUC4_9PSED</name>
<accession>A0ABW8DUC4</accession>
<dbReference type="SUPFAM" id="SSF56112">
    <property type="entry name" value="Protein kinase-like (PK-like)"/>
    <property type="match status" value="1"/>
</dbReference>
<feature type="non-terminal residue" evidence="3">
    <location>
        <position position="294"/>
    </location>
</feature>
<keyword evidence="4" id="KW-1185">Reference proteome</keyword>
<organism evidence="3 4">
    <name type="scientific">Pseudomonas iridis</name>
    <dbReference type="NCBI Taxonomy" id="2710587"/>
    <lineage>
        <taxon>Bacteria</taxon>
        <taxon>Pseudomonadati</taxon>
        <taxon>Pseudomonadota</taxon>
        <taxon>Gammaproteobacteria</taxon>
        <taxon>Pseudomonadales</taxon>
        <taxon>Pseudomonadaceae</taxon>
        <taxon>Pseudomonas</taxon>
    </lineage>
</organism>
<dbReference type="InterPro" id="IPR004147">
    <property type="entry name" value="ABC1_dom"/>
</dbReference>
<feature type="domain" description="ABC1 atypical kinase-like" evidence="2">
    <location>
        <begin position="95"/>
        <end position="293"/>
    </location>
</feature>
<evidence type="ECO:0000259" key="2">
    <source>
        <dbReference type="Pfam" id="PF03109"/>
    </source>
</evidence>
<dbReference type="InterPro" id="IPR011009">
    <property type="entry name" value="Kinase-like_dom_sf"/>
</dbReference>
<comment type="similarity">
    <text evidence="1">Belongs to the protein kinase superfamily. ADCK protein kinase family.</text>
</comment>